<evidence type="ECO:0000313" key="7">
    <source>
        <dbReference type="EMBL" id="CAF3710765.1"/>
    </source>
</evidence>
<reference evidence="5" key="1">
    <citation type="submission" date="2021-02" db="EMBL/GenBank/DDBJ databases">
        <authorList>
            <person name="Nowell W R."/>
        </authorList>
    </citation>
    <scope>NUCLEOTIDE SEQUENCE</scope>
</reference>
<evidence type="ECO:0000256" key="1">
    <source>
        <dbReference type="ARBA" id="ARBA00022723"/>
    </source>
</evidence>
<evidence type="ECO:0000313" key="5">
    <source>
        <dbReference type="EMBL" id="CAF0933106.1"/>
    </source>
</evidence>
<dbReference type="EMBL" id="CAJOBC010002012">
    <property type="protein sequence ID" value="CAF3710765.1"/>
    <property type="molecule type" value="Genomic_DNA"/>
</dbReference>
<dbReference type="Proteomes" id="UP000682733">
    <property type="component" value="Unassembled WGS sequence"/>
</dbReference>
<protein>
    <recommendedName>
        <fullName evidence="4">RanBP2-type domain-containing protein</fullName>
    </recommendedName>
</protein>
<dbReference type="InterPro" id="IPR001876">
    <property type="entry name" value="Znf_RanBP2"/>
</dbReference>
<accession>A0A814BZT3</accession>
<evidence type="ECO:0000313" key="9">
    <source>
        <dbReference type="Proteomes" id="UP000663829"/>
    </source>
</evidence>
<evidence type="ECO:0000313" key="6">
    <source>
        <dbReference type="EMBL" id="CAF1389249.1"/>
    </source>
</evidence>
<dbReference type="AlphaFoldDB" id="A0A814BZT3"/>
<dbReference type="EMBL" id="CAJNOK010025374">
    <property type="protein sequence ID" value="CAF1389249.1"/>
    <property type="molecule type" value="Genomic_DNA"/>
</dbReference>
<dbReference type="PROSITE" id="PS01358">
    <property type="entry name" value="ZF_RANBP2_1"/>
    <property type="match status" value="1"/>
</dbReference>
<keyword evidence="9" id="KW-1185">Reference proteome</keyword>
<sequence>MDGFEILAANIYTSGQGICLQRLKPSKMCSKFEFDQSLWYGSWYDVQIIGRSKSEEADGLTDQRYLKKGIYLSGGKIVTITELTDEKYLDQENKWTCGSCNKDNSGSLALCEFCFINKAQKVINVLSYIPVLGLPFSRSKSFLRMRLEKNFFHAD</sequence>
<dbReference type="GO" id="GO:0008270">
    <property type="term" value="F:zinc ion binding"/>
    <property type="evidence" value="ECO:0007669"/>
    <property type="project" value="UniProtKB-KW"/>
</dbReference>
<dbReference type="EMBL" id="CAJOBA010047074">
    <property type="protein sequence ID" value="CAF4197013.1"/>
    <property type="molecule type" value="Genomic_DNA"/>
</dbReference>
<evidence type="ECO:0000256" key="2">
    <source>
        <dbReference type="ARBA" id="ARBA00022771"/>
    </source>
</evidence>
<keyword evidence="3" id="KW-0862">Zinc</keyword>
<dbReference type="Proteomes" id="UP000663829">
    <property type="component" value="Unassembled WGS sequence"/>
</dbReference>
<proteinExistence type="predicted"/>
<keyword evidence="1" id="KW-0479">Metal-binding</keyword>
<gene>
    <name evidence="5" type="ORF">GPM918_LOCUS10293</name>
    <name evidence="6" type="ORF">OVA965_LOCUS32493</name>
    <name evidence="7" type="ORF">SRO942_LOCUS10294</name>
    <name evidence="8" type="ORF">TMI583_LOCUS33349</name>
</gene>
<dbReference type="OrthoDB" id="10035601at2759"/>
<name>A0A814BZT3_9BILA</name>
<organism evidence="5 9">
    <name type="scientific">Didymodactylos carnosus</name>
    <dbReference type="NCBI Taxonomy" id="1234261"/>
    <lineage>
        <taxon>Eukaryota</taxon>
        <taxon>Metazoa</taxon>
        <taxon>Spiralia</taxon>
        <taxon>Gnathifera</taxon>
        <taxon>Rotifera</taxon>
        <taxon>Eurotatoria</taxon>
        <taxon>Bdelloidea</taxon>
        <taxon>Philodinida</taxon>
        <taxon>Philodinidae</taxon>
        <taxon>Didymodactylos</taxon>
    </lineage>
</organism>
<comment type="caution">
    <text evidence="5">The sequence shown here is derived from an EMBL/GenBank/DDBJ whole genome shotgun (WGS) entry which is preliminary data.</text>
</comment>
<feature type="domain" description="RanBP2-type" evidence="4">
    <location>
        <begin position="95"/>
        <end position="114"/>
    </location>
</feature>
<dbReference type="Proteomes" id="UP000681722">
    <property type="component" value="Unassembled WGS sequence"/>
</dbReference>
<evidence type="ECO:0000259" key="4">
    <source>
        <dbReference type="PROSITE" id="PS01358"/>
    </source>
</evidence>
<keyword evidence="2" id="KW-0863">Zinc-finger</keyword>
<dbReference type="Proteomes" id="UP000677228">
    <property type="component" value="Unassembled WGS sequence"/>
</dbReference>
<dbReference type="EMBL" id="CAJNOQ010002012">
    <property type="protein sequence ID" value="CAF0933106.1"/>
    <property type="molecule type" value="Genomic_DNA"/>
</dbReference>
<evidence type="ECO:0000256" key="3">
    <source>
        <dbReference type="ARBA" id="ARBA00022833"/>
    </source>
</evidence>
<evidence type="ECO:0000313" key="8">
    <source>
        <dbReference type="EMBL" id="CAF4197013.1"/>
    </source>
</evidence>